<feature type="transmembrane region" description="Helical" evidence="4">
    <location>
        <begin position="132"/>
        <end position="149"/>
    </location>
</feature>
<evidence type="ECO:0000256" key="4">
    <source>
        <dbReference type="SAM" id="Phobius"/>
    </source>
</evidence>
<dbReference type="Proteomes" id="UP000051386">
    <property type="component" value="Unassembled WGS sequence"/>
</dbReference>
<keyword evidence="1" id="KW-0805">Transcription regulation</keyword>
<evidence type="ECO:0000313" key="7">
    <source>
        <dbReference type="Proteomes" id="UP000051386"/>
    </source>
</evidence>
<evidence type="ECO:0000256" key="2">
    <source>
        <dbReference type="ARBA" id="ARBA00023125"/>
    </source>
</evidence>
<gene>
    <name evidence="6" type="ORF">ABB28_11700</name>
</gene>
<dbReference type="SMART" id="SM00342">
    <property type="entry name" value="HTH_ARAC"/>
    <property type="match status" value="1"/>
</dbReference>
<reference evidence="6 7" key="1">
    <citation type="submission" date="2015-05" db="EMBL/GenBank/DDBJ databases">
        <title>Genome sequencing and analysis of members of genus Stenotrophomonas.</title>
        <authorList>
            <person name="Patil P.P."/>
            <person name="Midha S."/>
            <person name="Patil P.B."/>
        </authorList>
    </citation>
    <scope>NUCLEOTIDE SEQUENCE [LARGE SCALE GENOMIC DNA]</scope>
    <source>
        <strain evidence="6 7">DSM 21508</strain>
    </source>
</reference>
<keyword evidence="4" id="KW-1133">Transmembrane helix</keyword>
<proteinExistence type="predicted"/>
<feature type="transmembrane region" description="Helical" evidence="4">
    <location>
        <begin position="64"/>
        <end position="84"/>
    </location>
</feature>
<dbReference type="PANTHER" id="PTHR43280:SF29">
    <property type="entry name" value="ARAC-FAMILY TRANSCRIPTIONAL REGULATOR"/>
    <property type="match status" value="1"/>
</dbReference>
<keyword evidence="4" id="KW-0812">Transmembrane</keyword>
<evidence type="ECO:0000313" key="6">
    <source>
        <dbReference type="EMBL" id="KRG73297.1"/>
    </source>
</evidence>
<dbReference type="EMBL" id="LDJK01000050">
    <property type="protein sequence ID" value="KRG73297.1"/>
    <property type="molecule type" value="Genomic_DNA"/>
</dbReference>
<dbReference type="InterPro" id="IPR009057">
    <property type="entry name" value="Homeodomain-like_sf"/>
</dbReference>
<comment type="caution">
    <text evidence="6">The sequence shown here is derived from an EMBL/GenBank/DDBJ whole genome shotgun (WGS) entry which is preliminary data.</text>
</comment>
<dbReference type="Pfam" id="PF12833">
    <property type="entry name" value="HTH_18"/>
    <property type="match status" value="1"/>
</dbReference>
<feature type="transmembrane region" description="Helical" evidence="4">
    <location>
        <begin position="161"/>
        <end position="180"/>
    </location>
</feature>
<dbReference type="AlphaFoldDB" id="A0A0R0D5Z3"/>
<dbReference type="InterPro" id="IPR018060">
    <property type="entry name" value="HTH_AraC"/>
</dbReference>
<dbReference type="InterPro" id="IPR018062">
    <property type="entry name" value="HTH_AraC-typ_CS"/>
</dbReference>
<feature type="transmembrane region" description="Helical" evidence="4">
    <location>
        <begin position="6"/>
        <end position="26"/>
    </location>
</feature>
<keyword evidence="2" id="KW-0238">DNA-binding</keyword>
<organism evidence="6 7">
    <name type="scientific">Stenotrophomonas chelatiphaga</name>
    <dbReference type="NCBI Taxonomy" id="517011"/>
    <lineage>
        <taxon>Bacteria</taxon>
        <taxon>Pseudomonadati</taxon>
        <taxon>Pseudomonadota</taxon>
        <taxon>Gammaproteobacteria</taxon>
        <taxon>Lysobacterales</taxon>
        <taxon>Lysobacteraceae</taxon>
        <taxon>Stenotrophomonas</taxon>
    </lineage>
</organism>
<feature type="transmembrane region" description="Helical" evidence="4">
    <location>
        <begin position="186"/>
        <end position="205"/>
    </location>
</feature>
<evidence type="ECO:0000256" key="3">
    <source>
        <dbReference type="ARBA" id="ARBA00023163"/>
    </source>
</evidence>
<protein>
    <recommendedName>
        <fullName evidence="5">HTH araC/xylS-type domain-containing protein</fullName>
    </recommendedName>
</protein>
<keyword evidence="3" id="KW-0804">Transcription</keyword>
<keyword evidence="7" id="KW-1185">Reference proteome</keyword>
<dbReference type="GO" id="GO:0003700">
    <property type="term" value="F:DNA-binding transcription factor activity"/>
    <property type="evidence" value="ECO:0007669"/>
    <property type="project" value="InterPro"/>
</dbReference>
<evidence type="ECO:0000256" key="1">
    <source>
        <dbReference type="ARBA" id="ARBA00023015"/>
    </source>
</evidence>
<dbReference type="PROSITE" id="PS00041">
    <property type="entry name" value="HTH_ARAC_FAMILY_1"/>
    <property type="match status" value="1"/>
</dbReference>
<feature type="transmembrane region" description="Helical" evidence="4">
    <location>
        <begin position="100"/>
        <end position="120"/>
    </location>
</feature>
<dbReference type="PROSITE" id="PS01124">
    <property type="entry name" value="HTH_ARAC_FAMILY_2"/>
    <property type="match status" value="1"/>
</dbReference>
<dbReference type="GO" id="GO:0043565">
    <property type="term" value="F:sequence-specific DNA binding"/>
    <property type="evidence" value="ECO:0007669"/>
    <property type="project" value="InterPro"/>
</dbReference>
<name>A0A0R0D5Z3_9GAMM</name>
<dbReference type="Gene3D" id="1.10.10.60">
    <property type="entry name" value="Homeodomain-like"/>
    <property type="match status" value="1"/>
</dbReference>
<sequence length="345" mass="38698">MLSQHFLFFFAMLGAFMGLGLSSFLWWRAKGEPTQRWLSLLVLAVGVRTGKSVVFHFWPDIPRIALQHGLSACFLIGPCLYFLIRSTQGNTPAASRVDRWHLTALIIITVAVNLFLPYTGNDVLWRNLITPGINYAWLAYLLLATVEVYRHRSRLARSPSGPLLLGALVGIWLIWTAYYTAGYTSYIVGALSFTFVLVSSVLVYLRLRSGKAAIEPYQDRRIPTDEAATQLQALAELMARERLHLDPGLTLPRLARRMGVPQTRLSQVLNADNQTSFKQYLTQLRVAEAKSLLLQVPMKPLEIVATEAGFQSMSTFHSAFKKHEGITPAAFRSRRSDSGNAFQHS</sequence>
<evidence type="ECO:0000259" key="5">
    <source>
        <dbReference type="PROSITE" id="PS01124"/>
    </source>
</evidence>
<dbReference type="PATRIC" id="fig|517011.3.peg.2243"/>
<accession>A0A0R0D5Z3</accession>
<dbReference type="PANTHER" id="PTHR43280">
    <property type="entry name" value="ARAC-FAMILY TRANSCRIPTIONAL REGULATOR"/>
    <property type="match status" value="1"/>
</dbReference>
<keyword evidence="4" id="KW-0472">Membrane</keyword>
<feature type="domain" description="HTH araC/xylS-type" evidence="5">
    <location>
        <begin position="235"/>
        <end position="334"/>
    </location>
</feature>
<dbReference type="RefSeq" id="WP_057508791.1">
    <property type="nucleotide sequence ID" value="NZ_LDJK01000050.1"/>
</dbReference>
<dbReference type="SUPFAM" id="SSF46689">
    <property type="entry name" value="Homeodomain-like"/>
    <property type="match status" value="1"/>
</dbReference>